<evidence type="ECO:0000313" key="3">
    <source>
        <dbReference type="EMBL" id="MBJ6362383.1"/>
    </source>
</evidence>
<dbReference type="PANTHER" id="PTHR23088">
    <property type="entry name" value="NITRILASE-RELATED"/>
    <property type="match status" value="1"/>
</dbReference>
<comment type="caution">
    <text evidence="3">The sequence shown here is derived from an EMBL/GenBank/DDBJ whole genome shotgun (WGS) entry which is preliminary data.</text>
</comment>
<sequence length="289" mass="32393">MDLKPDAFPKEKIKIALAQCSSIDGNIEENVNRAYEMIEEAGKKNVDMIMFPEKYLTGYVPEIVESNVTENTLLIHDVRIQKLRQACEKHGIWSIIGSPVRRGEDVFISSIIIDSNGKEVGVYDKSHLFQTEKKLFSSNNEQIIIQLKGWNIGMAICYDAGFPEHSRLLAQNGCHLYMGSALFSKGMGYKESRVWFPARALDNTIFTAMCNHVGKTGVWDACGHSGIWNPLGDNIIDGSPEEVELLIAELDPALLNQAREGEKMLADSLDINKELYSIKTIYGNQNAYK</sequence>
<dbReference type="PROSITE" id="PS50263">
    <property type="entry name" value="CN_HYDROLASE"/>
    <property type="match status" value="1"/>
</dbReference>
<gene>
    <name evidence="3" type="ORF">JFN88_14045</name>
</gene>
<dbReference type="CDD" id="cd07197">
    <property type="entry name" value="nitrilase"/>
    <property type="match status" value="1"/>
</dbReference>
<dbReference type="RefSeq" id="WP_199019930.1">
    <property type="nucleotide sequence ID" value="NZ_JAELUP010000072.1"/>
</dbReference>
<name>A0A934J8T1_9BACL</name>
<protein>
    <submittedName>
        <fullName evidence="3">Carbon-nitrogen hydrolase family protein</fullName>
    </submittedName>
</protein>
<dbReference type="Proteomes" id="UP000640274">
    <property type="component" value="Unassembled WGS sequence"/>
</dbReference>
<dbReference type="SUPFAM" id="SSF56317">
    <property type="entry name" value="Carbon-nitrogen hydrolase"/>
    <property type="match status" value="1"/>
</dbReference>
<dbReference type="Gene3D" id="3.60.110.10">
    <property type="entry name" value="Carbon-nitrogen hydrolase"/>
    <property type="match status" value="1"/>
</dbReference>
<proteinExistence type="inferred from homology"/>
<evidence type="ECO:0000313" key="4">
    <source>
        <dbReference type="Proteomes" id="UP000640274"/>
    </source>
</evidence>
<feature type="domain" description="CN hydrolase" evidence="2">
    <location>
        <begin position="13"/>
        <end position="252"/>
    </location>
</feature>
<dbReference type="InterPro" id="IPR003010">
    <property type="entry name" value="C-N_Hydrolase"/>
</dbReference>
<evidence type="ECO:0000259" key="2">
    <source>
        <dbReference type="PROSITE" id="PS50263"/>
    </source>
</evidence>
<evidence type="ECO:0000256" key="1">
    <source>
        <dbReference type="ARBA" id="ARBA00010613"/>
    </source>
</evidence>
<dbReference type="GO" id="GO:0016787">
    <property type="term" value="F:hydrolase activity"/>
    <property type="evidence" value="ECO:0007669"/>
    <property type="project" value="UniProtKB-KW"/>
</dbReference>
<keyword evidence="3" id="KW-0378">Hydrolase</keyword>
<dbReference type="EMBL" id="JAELUP010000072">
    <property type="protein sequence ID" value="MBJ6362383.1"/>
    <property type="molecule type" value="Genomic_DNA"/>
</dbReference>
<dbReference type="AlphaFoldDB" id="A0A934J8T1"/>
<comment type="similarity">
    <text evidence="1">Belongs to the carbon-nitrogen hydrolase superfamily. NIT1/NIT2 family.</text>
</comment>
<reference evidence="3" key="1">
    <citation type="submission" date="2020-12" db="EMBL/GenBank/DDBJ databases">
        <authorList>
            <person name="Huq M.A."/>
        </authorList>
    </citation>
    <scope>NUCLEOTIDE SEQUENCE</scope>
    <source>
        <strain evidence="3">MAHUQ-46</strain>
    </source>
</reference>
<accession>A0A934J8T1</accession>
<dbReference type="Pfam" id="PF00795">
    <property type="entry name" value="CN_hydrolase"/>
    <property type="match status" value="1"/>
</dbReference>
<dbReference type="PANTHER" id="PTHR23088:SF27">
    <property type="entry name" value="DEAMINATED GLUTATHIONE AMIDASE"/>
    <property type="match status" value="1"/>
</dbReference>
<dbReference type="InterPro" id="IPR036526">
    <property type="entry name" value="C-N_Hydrolase_sf"/>
</dbReference>
<keyword evidence="4" id="KW-1185">Reference proteome</keyword>
<organism evidence="3 4">
    <name type="scientific">Paenibacillus roseus</name>
    <dbReference type="NCBI Taxonomy" id="2798579"/>
    <lineage>
        <taxon>Bacteria</taxon>
        <taxon>Bacillati</taxon>
        <taxon>Bacillota</taxon>
        <taxon>Bacilli</taxon>
        <taxon>Bacillales</taxon>
        <taxon>Paenibacillaceae</taxon>
        <taxon>Paenibacillus</taxon>
    </lineage>
</organism>